<dbReference type="EMBL" id="JALNTZ010000009">
    <property type="protein sequence ID" value="KAJ3640759.1"/>
    <property type="molecule type" value="Genomic_DNA"/>
</dbReference>
<evidence type="ECO:0000313" key="2">
    <source>
        <dbReference type="Proteomes" id="UP001168821"/>
    </source>
</evidence>
<dbReference type="AlphaFoldDB" id="A0AA38HNS4"/>
<dbReference type="Gene3D" id="3.80.10.10">
    <property type="entry name" value="Ribonuclease Inhibitor"/>
    <property type="match status" value="1"/>
</dbReference>
<evidence type="ECO:0000313" key="1">
    <source>
        <dbReference type="EMBL" id="KAJ3640759.1"/>
    </source>
</evidence>
<keyword evidence="2" id="KW-1185">Reference proteome</keyword>
<comment type="caution">
    <text evidence="1">The sequence shown here is derived from an EMBL/GenBank/DDBJ whole genome shotgun (WGS) entry which is preliminary data.</text>
</comment>
<organism evidence="1 2">
    <name type="scientific">Zophobas morio</name>
    <dbReference type="NCBI Taxonomy" id="2755281"/>
    <lineage>
        <taxon>Eukaryota</taxon>
        <taxon>Metazoa</taxon>
        <taxon>Ecdysozoa</taxon>
        <taxon>Arthropoda</taxon>
        <taxon>Hexapoda</taxon>
        <taxon>Insecta</taxon>
        <taxon>Pterygota</taxon>
        <taxon>Neoptera</taxon>
        <taxon>Endopterygota</taxon>
        <taxon>Coleoptera</taxon>
        <taxon>Polyphaga</taxon>
        <taxon>Cucujiformia</taxon>
        <taxon>Tenebrionidae</taxon>
        <taxon>Zophobas</taxon>
    </lineage>
</organism>
<dbReference type="Proteomes" id="UP001168821">
    <property type="component" value="Unassembled WGS sequence"/>
</dbReference>
<evidence type="ECO:0008006" key="3">
    <source>
        <dbReference type="Google" id="ProtNLM"/>
    </source>
</evidence>
<gene>
    <name evidence="1" type="ORF">Zmor_027302</name>
</gene>
<dbReference type="InterPro" id="IPR032675">
    <property type="entry name" value="LRR_dom_sf"/>
</dbReference>
<proteinExistence type="predicted"/>
<reference evidence="1" key="1">
    <citation type="journal article" date="2023" name="G3 (Bethesda)">
        <title>Whole genome assemblies of Zophobas morio and Tenebrio molitor.</title>
        <authorList>
            <person name="Kaur S."/>
            <person name="Stinson S.A."/>
            <person name="diCenzo G.C."/>
        </authorList>
    </citation>
    <scope>NUCLEOTIDE SEQUENCE</scope>
    <source>
        <strain evidence="1">QUZm001</strain>
    </source>
</reference>
<accession>A0AA38HNS4</accession>
<name>A0AA38HNS4_9CUCU</name>
<sequence>MSESFKNSYFYSLPNEVLIKILSDIDTFTLLSFCDVYQCDYFLQDRNVIRKIDLCKKYELEDLSQISKKIAFERVTTLNINCIYWIQAAKLRKFVTSMVNLEVLYAIHTNLSLASVDTEAFSKLNIKKLGISVNRRDEVGNHRMPTVETLYISVVKVKTLISPFTLETIFPQLRKLWIDVEEPSGREIILHCLNGESKSKIFCQVNAPVPSINFDHYWLTTYYNNRRARQPYVMCCEKLSVKQLRSKSIFEIEGKLGSWQVLDELHCSKPYGPKDARRLILNECTLDTIFFEELNFYHSGPVCNSRCREAVEDILRSPCSTRVKKLCVMMCLLLNKNASASVGVRDPYSFSRKRIGIENCVPTHPAENIFKNFLGLEHLELYVCHETAHHSAIQGYPLISLFEHLESLILEIPVTLDGSFLTQVLQKCQNLQKLEILSIAQNEKLNFSICNAISSASSLKDFRYENHRIPLDKLIENLCLIKSKKLERIVLICTETDNFSAGPLKQLLEMNPQLVFLYFLIRSCTEKSRRMAQDTLNTYKKKHPSKVFRVSKTDEFSSRSGYPIPDVHFCEMIKSDSNVASLSALEEFDSF</sequence>
<protein>
    <recommendedName>
        <fullName evidence="3">F-box domain-containing protein</fullName>
    </recommendedName>
</protein>